<gene>
    <name evidence="1" type="ORF">NPIL_423841</name>
</gene>
<dbReference type="EMBL" id="BMAW01112552">
    <property type="protein sequence ID" value="GFT53151.1"/>
    <property type="molecule type" value="Genomic_DNA"/>
</dbReference>
<protein>
    <submittedName>
        <fullName evidence="1">Uncharacterized protein</fullName>
    </submittedName>
</protein>
<dbReference type="Proteomes" id="UP000887013">
    <property type="component" value="Unassembled WGS sequence"/>
</dbReference>
<reference evidence="1" key="1">
    <citation type="submission" date="2020-08" db="EMBL/GenBank/DDBJ databases">
        <title>Multicomponent nature underlies the extraordinary mechanical properties of spider dragline silk.</title>
        <authorList>
            <person name="Kono N."/>
            <person name="Nakamura H."/>
            <person name="Mori M."/>
            <person name="Yoshida Y."/>
            <person name="Ohtoshi R."/>
            <person name="Malay A.D."/>
            <person name="Moran D.A.P."/>
            <person name="Tomita M."/>
            <person name="Numata K."/>
            <person name="Arakawa K."/>
        </authorList>
    </citation>
    <scope>NUCLEOTIDE SEQUENCE</scope>
</reference>
<accession>A0A8X6TV24</accession>
<name>A0A8X6TV24_NEPPI</name>
<sequence length="103" mass="11945">MQRGIMNLQQGVIKEVKCQISCLDALPELLRLYVERFFTNSSSESLTYFGCCLSESYHTSPLKERYSKSFLSDMVLGVEHHFSYSNLCFIQDIEVLMFIKQSL</sequence>
<keyword evidence="2" id="KW-1185">Reference proteome</keyword>
<evidence type="ECO:0000313" key="1">
    <source>
        <dbReference type="EMBL" id="GFT53151.1"/>
    </source>
</evidence>
<proteinExistence type="predicted"/>
<evidence type="ECO:0000313" key="2">
    <source>
        <dbReference type="Proteomes" id="UP000887013"/>
    </source>
</evidence>
<dbReference type="AlphaFoldDB" id="A0A8X6TV24"/>
<organism evidence="1 2">
    <name type="scientific">Nephila pilipes</name>
    <name type="common">Giant wood spider</name>
    <name type="synonym">Nephila maculata</name>
    <dbReference type="NCBI Taxonomy" id="299642"/>
    <lineage>
        <taxon>Eukaryota</taxon>
        <taxon>Metazoa</taxon>
        <taxon>Ecdysozoa</taxon>
        <taxon>Arthropoda</taxon>
        <taxon>Chelicerata</taxon>
        <taxon>Arachnida</taxon>
        <taxon>Araneae</taxon>
        <taxon>Araneomorphae</taxon>
        <taxon>Entelegynae</taxon>
        <taxon>Araneoidea</taxon>
        <taxon>Nephilidae</taxon>
        <taxon>Nephila</taxon>
    </lineage>
</organism>
<comment type="caution">
    <text evidence="1">The sequence shown here is derived from an EMBL/GenBank/DDBJ whole genome shotgun (WGS) entry which is preliminary data.</text>
</comment>